<accession>A0A8J7M4T6</accession>
<dbReference type="Pfam" id="PF12697">
    <property type="entry name" value="Abhydrolase_6"/>
    <property type="match status" value="1"/>
</dbReference>
<dbReference type="SUPFAM" id="SSF53474">
    <property type="entry name" value="alpha/beta-Hydrolases"/>
    <property type="match status" value="1"/>
</dbReference>
<keyword evidence="1 3" id="KW-0378">Hydrolase</keyword>
<evidence type="ECO:0000313" key="3">
    <source>
        <dbReference type="EMBL" id="MBK0398359.1"/>
    </source>
</evidence>
<protein>
    <submittedName>
        <fullName evidence="3">Alpha/beta hydrolase</fullName>
    </submittedName>
</protein>
<dbReference type="PANTHER" id="PTHR48081">
    <property type="entry name" value="AB HYDROLASE SUPERFAMILY PROTEIN C4A8.06C"/>
    <property type="match status" value="1"/>
</dbReference>
<gene>
    <name evidence="3" type="ORF">H0I76_04085</name>
</gene>
<dbReference type="PANTHER" id="PTHR48081:SF33">
    <property type="entry name" value="KYNURENINE FORMAMIDASE"/>
    <property type="match status" value="1"/>
</dbReference>
<evidence type="ECO:0000259" key="2">
    <source>
        <dbReference type="Pfam" id="PF12697"/>
    </source>
</evidence>
<sequence length="274" mass="29024">MHWTHITDWDGAYSNLNHVPDADGYPPRWEADARSFRASLGDRARAGLAYGPGPRQAFDLFLPEAGPHGLAVFVHGGYWRRFDRSLWSHLAAGPVARGWAVAMPTYTLAPQARIATIAREVATAIIAAAAEVPGPIVLAGHSAGGQLVTRMVCGDEPLDEKTASRVSHVVSISGVHDLRPLMRTAMNADLGIDPAEAMAESPALLTPRPGTRLVAWAGGAELPEFQRQSALLANVWAGLGAATTSVVEPGKHHFDVIDSLAAADGALTRALTDI</sequence>
<dbReference type="Gene3D" id="3.40.50.1820">
    <property type="entry name" value="alpha/beta hydrolase"/>
    <property type="match status" value="1"/>
</dbReference>
<dbReference type="Proteomes" id="UP000655420">
    <property type="component" value="Unassembled WGS sequence"/>
</dbReference>
<dbReference type="EMBL" id="JAEHHL010000001">
    <property type="protein sequence ID" value="MBK0398359.1"/>
    <property type="molecule type" value="Genomic_DNA"/>
</dbReference>
<dbReference type="AlphaFoldDB" id="A0A8J7M4T6"/>
<dbReference type="RefSeq" id="WP_200607360.1">
    <property type="nucleotide sequence ID" value="NZ_JAEHHL010000001.1"/>
</dbReference>
<proteinExistence type="predicted"/>
<name>A0A8J7M4T6_9RHOB</name>
<dbReference type="InterPro" id="IPR029058">
    <property type="entry name" value="AB_hydrolase_fold"/>
</dbReference>
<reference evidence="3" key="1">
    <citation type="submission" date="2020-12" db="EMBL/GenBank/DDBJ databases">
        <title>Bacterial taxonomy.</title>
        <authorList>
            <person name="Pan X."/>
        </authorList>
    </citation>
    <scope>NUCLEOTIDE SEQUENCE</scope>
    <source>
        <strain evidence="3">M0105</strain>
    </source>
</reference>
<evidence type="ECO:0000313" key="4">
    <source>
        <dbReference type="Proteomes" id="UP000655420"/>
    </source>
</evidence>
<dbReference type="InterPro" id="IPR000073">
    <property type="entry name" value="AB_hydrolase_1"/>
</dbReference>
<evidence type="ECO:0000256" key="1">
    <source>
        <dbReference type="ARBA" id="ARBA00022801"/>
    </source>
</evidence>
<dbReference type="GO" id="GO:0016787">
    <property type="term" value="F:hydrolase activity"/>
    <property type="evidence" value="ECO:0007669"/>
    <property type="project" value="UniProtKB-KW"/>
</dbReference>
<comment type="caution">
    <text evidence="3">The sequence shown here is derived from an EMBL/GenBank/DDBJ whole genome shotgun (WGS) entry which is preliminary data.</text>
</comment>
<organism evidence="3 4">
    <name type="scientific">Thermohalobaculum xanthum</name>
    <dbReference type="NCBI Taxonomy" id="2753746"/>
    <lineage>
        <taxon>Bacteria</taxon>
        <taxon>Pseudomonadati</taxon>
        <taxon>Pseudomonadota</taxon>
        <taxon>Alphaproteobacteria</taxon>
        <taxon>Rhodobacterales</taxon>
        <taxon>Paracoccaceae</taxon>
        <taxon>Thermohalobaculum</taxon>
    </lineage>
</organism>
<keyword evidence="4" id="KW-1185">Reference proteome</keyword>
<feature type="domain" description="AB hydrolase-1" evidence="2">
    <location>
        <begin position="72"/>
        <end position="241"/>
    </location>
</feature>
<dbReference type="InterPro" id="IPR050300">
    <property type="entry name" value="GDXG_lipolytic_enzyme"/>
</dbReference>